<dbReference type="GO" id="GO:0016791">
    <property type="term" value="F:phosphatase activity"/>
    <property type="evidence" value="ECO:0007669"/>
    <property type="project" value="TreeGrafter"/>
</dbReference>
<dbReference type="EMBL" id="AKGD01000004">
    <property type="protein sequence ID" value="EIT67776.1"/>
    <property type="molecule type" value="Genomic_DNA"/>
</dbReference>
<evidence type="ECO:0000259" key="1">
    <source>
        <dbReference type="Pfam" id="PF00149"/>
    </source>
</evidence>
<evidence type="ECO:0000313" key="2">
    <source>
        <dbReference type="EMBL" id="EIT67776.1"/>
    </source>
</evidence>
<dbReference type="AlphaFoldDB" id="I8HWQ2"/>
<dbReference type="Pfam" id="PF00149">
    <property type="entry name" value="Metallophos"/>
    <property type="match status" value="1"/>
</dbReference>
<dbReference type="GO" id="GO:0008803">
    <property type="term" value="F:bis(5'-nucleosyl)-tetraphosphatase (symmetrical) activity"/>
    <property type="evidence" value="ECO:0007669"/>
    <property type="project" value="TreeGrafter"/>
</dbReference>
<dbReference type="GO" id="GO:0110154">
    <property type="term" value="P:RNA decapping"/>
    <property type="evidence" value="ECO:0007669"/>
    <property type="project" value="TreeGrafter"/>
</dbReference>
<dbReference type="Proteomes" id="UP000003704">
    <property type="component" value="Unassembled WGS sequence"/>
</dbReference>
<protein>
    <recommendedName>
        <fullName evidence="1">Calcineurin-like phosphoesterase domain-containing protein</fullName>
    </recommendedName>
</protein>
<name>I8HWQ2_9GAMM</name>
<dbReference type="SUPFAM" id="SSF56300">
    <property type="entry name" value="Metallo-dependent phosphatases"/>
    <property type="match status" value="1"/>
</dbReference>
<evidence type="ECO:0000313" key="3">
    <source>
        <dbReference type="Proteomes" id="UP000003704"/>
    </source>
</evidence>
<feature type="domain" description="Calcineurin-like phosphoesterase" evidence="1">
    <location>
        <begin position="20"/>
        <end position="232"/>
    </location>
</feature>
<accession>I8HWQ2</accession>
<dbReference type="InterPro" id="IPR029052">
    <property type="entry name" value="Metallo-depent_PP-like"/>
</dbReference>
<keyword evidence="3" id="KW-1185">Reference proteome</keyword>
<dbReference type="InterPro" id="IPR050126">
    <property type="entry name" value="Ap4A_hydrolase"/>
</dbReference>
<dbReference type="PANTHER" id="PTHR42850:SF10">
    <property type="entry name" value="SERINE_THREONINE-PROTEIN PHOSPHATASE 1"/>
    <property type="match status" value="1"/>
</dbReference>
<dbReference type="InterPro" id="IPR004843">
    <property type="entry name" value="Calcineurin-like_PHP"/>
</dbReference>
<dbReference type="STRING" id="1172194.WQQ_42110"/>
<proteinExistence type="predicted"/>
<dbReference type="Gene3D" id="3.60.21.10">
    <property type="match status" value="1"/>
</dbReference>
<comment type="caution">
    <text evidence="2">The sequence shown here is derived from an EMBL/GenBank/DDBJ whole genome shotgun (WGS) entry which is preliminary data.</text>
</comment>
<dbReference type="PANTHER" id="PTHR42850">
    <property type="entry name" value="METALLOPHOSPHOESTERASE"/>
    <property type="match status" value="1"/>
</dbReference>
<reference evidence="2 3" key="1">
    <citation type="journal article" date="2012" name="J. Bacteriol.">
        <title>Genome Sequence of n-Alkane-Degrading Hydrocarboniphaga effusa Strain AP103T (ATCC BAA-332T).</title>
        <authorList>
            <person name="Chang H.K."/>
            <person name="Zylstra G.J."/>
            <person name="Chae J.C."/>
        </authorList>
    </citation>
    <scope>NUCLEOTIDE SEQUENCE [LARGE SCALE GENOMIC DNA]</scope>
    <source>
        <strain evidence="2 3">AP103</strain>
    </source>
</reference>
<dbReference type="GO" id="GO:0005737">
    <property type="term" value="C:cytoplasm"/>
    <property type="evidence" value="ECO:0007669"/>
    <property type="project" value="TreeGrafter"/>
</dbReference>
<sequence length="330" mass="37214">MLFDTPFVSLSVNKRGRDFCIGDLHGCREMLGRLMDAVAFDQGRDRLISVGDLVHRGPESVRCLRLAETPWFFAVMGNHEAMQQGAYYGAIHSSGRSVSSMCEYDGMNDPLWPGKPDQAHMEGILQRLPLAMEIPLRDGRRVGILHAGLPAEWTWDNVRAISDREEFLFEKLRPGLQPAILWDRQPIIAATAAVYHTEESELRALYPTMRRYQFSQVTKPVAGLDLLVSGHTTLKKWPLAVGNRQYIDRGAGKADGSLLMVELGTEHYWEVPDPRHDPSMPVSEHTGFKRAGHDLPWLTPEELATMERTGRPPGDPNVQLFYPGLRDDNF</sequence>
<dbReference type="RefSeq" id="WP_007187146.1">
    <property type="nucleotide sequence ID" value="NZ_AKGD01000004.1"/>
</dbReference>
<gene>
    <name evidence="2" type="ORF">WQQ_42110</name>
</gene>
<dbReference type="OrthoDB" id="5296354at2"/>
<organism evidence="2 3">
    <name type="scientific">Hydrocarboniphaga effusa AP103</name>
    <dbReference type="NCBI Taxonomy" id="1172194"/>
    <lineage>
        <taxon>Bacteria</taxon>
        <taxon>Pseudomonadati</taxon>
        <taxon>Pseudomonadota</taxon>
        <taxon>Gammaproteobacteria</taxon>
        <taxon>Nevskiales</taxon>
        <taxon>Nevskiaceae</taxon>
        <taxon>Hydrocarboniphaga</taxon>
    </lineage>
</organism>